<organism evidence="3 4">
    <name type="scientific">Paenibacillus aurantius</name>
    <dbReference type="NCBI Taxonomy" id="2918900"/>
    <lineage>
        <taxon>Bacteria</taxon>
        <taxon>Bacillati</taxon>
        <taxon>Bacillota</taxon>
        <taxon>Bacilli</taxon>
        <taxon>Bacillales</taxon>
        <taxon>Paenibacillaceae</taxon>
        <taxon>Paenibacillus</taxon>
    </lineage>
</organism>
<feature type="compositionally biased region" description="Polar residues" evidence="1">
    <location>
        <begin position="559"/>
        <end position="570"/>
    </location>
</feature>
<feature type="signal peptide" evidence="2">
    <location>
        <begin position="1"/>
        <end position="31"/>
    </location>
</feature>
<dbReference type="Gene3D" id="2.60.120.260">
    <property type="entry name" value="Galactose-binding domain-like"/>
    <property type="match status" value="2"/>
</dbReference>
<gene>
    <name evidence="3" type="ORF">MJA45_14445</name>
</gene>
<evidence type="ECO:0000256" key="2">
    <source>
        <dbReference type="SAM" id="SignalP"/>
    </source>
</evidence>
<dbReference type="KEGG" id="paun:MJA45_14445"/>
<dbReference type="GO" id="GO:0005975">
    <property type="term" value="P:carbohydrate metabolic process"/>
    <property type="evidence" value="ECO:0007669"/>
    <property type="project" value="InterPro"/>
</dbReference>
<keyword evidence="2" id="KW-0732">Signal</keyword>
<evidence type="ECO:0000256" key="1">
    <source>
        <dbReference type="SAM" id="MobiDB-lite"/>
    </source>
</evidence>
<feature type="region of interest" description="Disordered" evidence="1">
    <location>
        <begin position="547"/>
        <end position="570"/>
    </location>
</feature>
<dbReference type="SUPFAM" id="SSF49785">
    <property type="entry name" value="Galactose-binding domain-like"/>
    <property type="match status" value="2"/>
</dbReference>
<proteinExistence type="predicted"/>
<evidence type="ECO:0000313" key="4">
    <source>
        <dbReference type="Proteomes" id="UP001305702"/>
    </source>
</evidence>
<dbReference type="InterPro" id="IPR008928">
    <property type="entry name" value="6-hairpin_glycosidase_sf"/>
</dbReference>
<dbReference type="InterPro" id="IPR008979">
    <property type="entry name" value="Galactose-bd-like_sf"/>
</dbReference>
<dbReference type="RefSeq" id="WP_315602619.1">
    <property type="nucleotide sequence ID" value="NZ_CP130318.1"/>
</dbReference>
<reference evidence="3 4" key="1">
    <citation type="submission" date="2022-02" db="EMBL/GenBank/DDBJ databases">
        <title>Paenibacillus sp. MBLB1776 Whole Genome Shotgun Sequencing.</title>
        <authorList>
            <person name="Hwang C.Y."/>
            <person name="Cho E.-S."/>
            <person name="Seo M.-J."/>
        </authorList>
    </citation>
    <scope>NUCLEOTIDE SEQUENCE [LARGE SCALE GENOMIC DNA]</scope>
    <source>
        <strain evidence="3 4">MBLB1776</strain>
    </source>
</reference>
<keyword evidence="4" id="KW-1185">Reference proteome</keyword>
<evidence type="ECO:0000313" key="3">
    <source>
        <dbReference type="EMBL" id="WNQ08852.1"/>
    </source>
</evidence>
<name>A0AA96LBG3_9BACL</name>
<protein>
    <recommendedName>
        <fullName evidence="5">CBM-cenC domain-containing protein</fullName>
    </recommendedName>
</protein>
<dbReference type="Proteomes" id="UP001305702">
    <property type="component" value="Chromosome"/>
</dbReference>
<dbReference type="SUPFAM" id="SSF48208">
    <property type="entry name" value="Six-hairpin glycosidases"/>
    <property type="match status" value="1"/>
</dbReference>
<accession>A0AA96LBG3</accession>
<dbReference type="EMBL" id="CP130318">
    <property type="protein sequence ID" value="WNQ08852.1"/>
    <property type="molecule type" value="Genomic_DNA"/>
</dbReference>
<dbReference type="AlphaFoldDB" id="A0AA96LBG3"/>
<sequence>MKMRKGHSWSKKIVMVLVGLLLMVYSVPAYASGNPWYDKYAAYDNAYGNQYYTSEDSALLAWGESYVLEGYLALYELTKNTSWLTKFKTHADTMVANASDPDGDGYLGWTAHRYSPVVTTNGTFASRSSSDTTLPTGWTRFQSTSSTAYVSSTSGDYYPGSDSNGLVLKTNGTSWQKLYQPLTGYEANTKYNLRFQAKTNGSAAKGEAYIYDRTAGTILTSVVVDNTAWKDYSVNFTTPAAGHTLEIWLGHDTYTYTNGYAYFDNVSVSGSFPYLVHEGIIGIAMAKFIKLVNQNSTALSSYVTTAGSYQTFLENEIIPKWQTSSSYVGNTWVDLPSTNEGYYKESTNINAFSTSTVLNPLPFNQFLVFSEMMLLLYDVNGNTGYLDKATKMGNYFKNHLTASGSSYVWDYAAYAGSAVEDASHGNIDINAALQLYNHGLVFNGTQLEQLTDTLTANLWNGSLTAPKLHNYVNGTQGSASSDYLYTLDIPGWTKLAQFDNTAWKIAAYQYDDSGLALNSGIRGLVLAEIMRWDPVKLVNQGFELQASDDSTRPSRWTRAGSTSSTAYRNASQKASGDYGLTLVSNGSTAQTVYQRWDEEQASAAYVVTFDGKTDGSGAGGKVWMYDETTGTTLGSLTFTGSSWQTYSFTFTAPASATDTLKLYLGHSNIAVTNGQAHFDNVVIKRQGDTW</sequence>
<evidence type="ECO:0008006" key="5">
    <source>
        <dbReference type="Google" id="ProtNLM"/>
    </source>
</evidence>
<feature type="chain" id="PRO_5041714319" description="CBM-cenC domain-containing protein" evidence="2">
    <location>
        <begin position="32"/>
        <end position="690"/>
    </location>
</feature>